<evidence type="ECO:0000256" key="14">
    <source>
        <dbReference type="ARBA" id="ARBA00023172"/>
    </source>
</evidence>
<dbReference type="EMBL" id="BQNB010018550">
    <property type="protein sequence ID" value="GJT75656.1"/>
    <property type="molecule type" value="Genomic_DNA"/>
</dbReference>
<evidence type="ECO:0000256" key="7">
    <source>
        <dbReference type="ARBA" id="ARBA00022759"/>
    </source>
</evidence>
<dbReference type="InterPro" id="IPR043128">
    <property type="entry name" value="Rev_trsase/Diguanyl_cyclase"/>
</dbReference>
<dbReference type="Gene3D" id="1.10.340.70">
    <property type="match status" value="1"/>
</dbReference>
<keyword evidence="1" id="KW-0645">Protease</keyword>
<dbReference type="InterPro" id="IPR041588">
    <property type="entry name" value="Integrase_H2C2"/>
</dbReference>
<dbReference type="Pfam" id="PF24626">
    <property type="entry name" value="SH3_Tf2-1"/>
    <property type="match status" value="1"/>
</dbReference>
<evidence type="ECO:0000256" key="15">
    <source>
        <dbReference type="ARBA" id="ARBA00023268"/>
    </source>
</evidence>
<evidence type="ECO:0000256" key="1">
    <source>
        <dbReference type="ARBA" id="ARBA00022670"/>
    </source>
</evidence>
<dbReference type="Proteomes" id="UP001151760">
    <property type="component" value="Unassembled WGS sequence"/>
</dbReference>
<evidence type="ECO:0000313" key="18">
    <source>
        <dbReference type="Proteomes" id="UP001151760"/>
    </source>
</evidence>
<dbReference type="InterPro" id="IPR001584">
    <property type="entry name" value="Integrase_cat-core"/>
</dbReference>
<keyword evidence="15" id="KW-0511">Multifunctional enzyme</keyword>
<dbReference type="Gene3D" id="3.30.70.270">
    <property type="match status" value="2"/>
</dbReference>
<evidence type="ECO:0000256" key="8">
    <source>
        <dbReference type="ARBA" id="ARBA00022801"/>
    </source>
</evidence>
<dbReference type="CDD" id="cd09274">
    <property type="entry name" value="RNase_HI_RT_Ty3"/>
    <property type="match status" value="1"/>
</dbReference>
<dbReference type="Gene3D" id="2.40.70.10">
    <property type="entry name" value="Acid Proteases"/>
    <property type="match status" value="1"/>
</dbReference>
<gene>
    <name evidence="17" type="ORF">Tco_1042381</name>
</gene>
<keyword evidence="4" id="KW-0540">Nuclease</keyword>
<keyword evidence="13" id="KW-0238">DNA-binding</keyword>
<organism evidence="17 18">
    <name type="scientific">Tanacetum coccineum</name>
    <dbReference type="NCBI Taxonomy" id="301880"/>
    <lineage>
        <taxon>Eukaryota</taxon>
        <taxon>Viridiplantae</taxon>
        <taxon>Streptophyta</taxon>
        <taxon>Embryophyta</taxon>
        <taxon>Tracheophyta</taxon>
        <taxon>Spermatophyta</taxon>
        <taxon>Magnoliopsida</taxon>
        <taxon>eudicotyledons</taxon>
        <taxon>Gunneridae</taxon>
        <taxon>Pentapetalae</taxon>
        <taxon>asterids</taxon>
        <taxon>campanulids</taxon>
        <taxon>Asterales</taxon>
        <taxon>Asteraceae</taxon>
        <taxon>Asteroideae</taxon>
        <taxon>Anthemideae</taxon>
        <taxon>Anthemidinae</taxon>
        <taxon>Tanacetum</taxon>
    </lineage>
</organism>
<protein>
    <submittedName>
        <fullName evidence="17">Reverse transcriptase domain-containing protein</fullName>
    </submittedName>
</protein>
<sequence length="1009" mass="116113">MMPLTELALMYGRMFPKELDVVEKYVGRLPDMIQGNVMSTKPKTMEEAVKMANNLMDQKLRTWLSVRMKTKGTGPSEKREYSRSLPKCFKCNYHHNGPCAPKSHKCNKVGHLARDCKSSGNANTGGHGNAPAKVYVVGNAGINPDSNVVTGMFLLNNRYASILFDTGVDKSFVSTTFSSLIDITPTTLDHYYDVELADEKIIRINTIIQGCTLNFLNHPFNIDSMPVELGSFNVIIGMDWLAKYHAVIVCDEKLVRIPWGNETFIVRGDKGNQGNETRLNIISCTKAQKYMLKGCHIFLAHVTTKKTEDKSEDKRLKDVPIIDLIPGAAPVARAPYRLALSEMKELSEQLQKLSNKGFIRPRSSVYLKIDLRSGYHQLRVWEGDIPKTTFRTRYGHYEFQVIPFGLTNAPAVFLDLMNRVCKPYLDKFVIVFIDDILIYSKNKEEHEEHLKIILELLKKEELYAKFSKCELWIPKTPTEIRQFLGLAGYYQRFIEGFSKVAKPMTKLTQKKVAFEWGDKQEAAFQTLKNKLCSAPILALPQGAENFMVYYDASHKGLGAVLMQNEKVIAYASRQLKIHEKNYTTHDLELGAVSFALKIWRHCLYGTKCTVFTDHKSLQHILDQKELNMSSNRGTETRELQEQRRSRSWFPCNGDLRTVIMHESHKSKYSIHPGFEKMYQDTKKLYWWPNMKANIATYVRKCLTCAKVKAEHQRPSGLLVQPEIPKWKWDNITIDFVTKLPKSSQGYKTIWVIRSLHKALGTSLDMSTAYHPKTDGQSERTIQTFEDMLRACVIDFGNCWIKHLPLVEFSYNNSYHASIKAAPFKALYGRKCRSPIKQKIQATRNRQKSYADLKRKPMEFQAEDRVMLKVSPWKGVVRFGKRGKLNPMYVGPFKVLAKVRAVAYKFELPQELSRVHSTFHVSNLKKCYSDEPLTILLDGMHIDDKLCFVKEPIEIMDREVKWLKQSRIPIVMVRWNSRRGPEFTWECEDQFKKKYPHLFTEPVPSSSVAT</sequence>
<dbReference type="CDD" id="cd00303">
    <property type="entry name" value="retropepsin_like"/>
    <property type="match status" value="1"/>
</dbReference>
<accession>A0ABQ5GKB5</accession>
<keyword evidence="14" id="KW-0233">DNA recombination</keyword>
<comment type="caution">
    <text evidence="17">The sequence shown here is derived from an EMBL/GenBank/DDBJ whole genome shotgun (WGS) entry which is preliminary data.</text>
</comment>
<dbReference type="SUPFAM" id="SSF53098">
    <property type="entry name" value="Ribonuclease H-like"/>
    <property type="match status" value="1"/>
</dbReference>
<dbReference type="InterPro" id="IPR056924">
    <property type="entry name" value="SH3_Tf2-1"/>
</dbReference>
<keyword evidence="2" id="KW-0808">Transferase</keyword>
<evidence type="ECO:0000256" key="6">
    <source>
        <dbReference type="ARBA" id="ARBA00022750"/>
    </source>
</evidence>
<dbReference type="InterPro" id="IPR041577">
    <property type="entry name" value="RT_RNaseH_2"/>
</dbReference>
<keyword evidence="7" id="KW-0255">Endonuclease</keyword>
<dbReference type="CDD" id="cd01647">
    <property type="entry name" value="RT_LTR"/>
    <property type="match status" value="1"/>
</dbReference>
<evidence type="ECO:0000256" key="2">
    <source>
        <dbReference type="ARBA" id="ARBA00022679"/>
    </source>
</evidence>
<evidence type="ECO:0000256" key="12">
    <source>
        <dbReference type="ARBA" id="ARBA00022932"/>
    </source>
</evidence>
<keyword evidence="18" id="KW-1185">Reference proteome</keyword>
<dbReference type="Pfam" id="PF00078">
    <property type="entry name" value="RVT_1"/>
    <property type="match status" value="1"/>
</dbReference>
<evidence type="ECO:0000256" key="3">
    <source>
        <dbReference type="ARBA" id="ARBA00022695"/>
    </source>
</evidence>
<evidence type="ECO:0000313" key="17">
    <source>
        <dbReference type="EMBL" id="GJT75656.1"/>
    </source>
</evidence>
<dbReference type="InterPro" id="IPR036397">
    <property type="entry name" value="RNaseH_sf"/>
</dbReference>
<keyword evidence="3" id="KW-0548">Nucleotidyltransferase</keyword>
<keyword evidence="6" id="KW-0064">Aspartyl protease</keyword>
<dbReference type="PROSITE" id="PS50994">
    <property type="entry name" value="INTEGRASE"/>
    <property type="match status" value="1"/>
</dbReference>
<keyword evidence="8" id="KW-0378">Hydrolase</keyword>
<dbReference type="InterPro" id="IPR000477">
    <property type="entry name" value="RT_dom"/>
</dbReference>
<dbReference type="Gene3D" id="3.10.10.10">
    <property type="entry name" value="HIV Type 1 Reverse Transcriptase, subunit A, domain 1"/>
    <property type="match status" value="1"/>
</dbReference>
<keyword evidence="10" id="KW-0229">DNA integration</keyword>
<evidence type="ECO:0000256" key="9">
    <source>
        <dbReference type="ARBA" id="ARBA00022842"/>
    </source>
</evidence>
<reference evidence="17" key="2">
    <citation type="submission" date="2022-01" db="EMBL/GenBank/DDBJ databases">
        <authorList>
            <person name="Yamashiro T."/>
            <person name="Shiraishi A."/>
            <person name="Satake H."/>
            <person name="Nakayama K."/>
        </authorList>
    </citation>
    <scope>NUCLEOTIDE SEQUENCE</scope>
</reference>
<dbReference type="InterPro" id="IPR043502">
    <property type="entry name" value="DNA/RNA_pol_sf"/>
</dbReference>
<dbReference type="Gene3D" id="3.30.420.10">
    <property type="entry name" value="Ribonuclease H-like superfamily/Ribonuclease H"/>
    <property type="match status" value="1"/>
</dbReference>
<keyword evidence="9" id="KW-0460">Magnesium</keyword>
<dbReference type="Pfam" id="PF17919">
    <property type="entry name" value="RT_RNaseH_2"/>
    <property type="match status" value="1"/>
</dbReference>
<reference evidence="17" key="1">
    <citation type="journal article" date="2022" name="Int. J. Mol. Sci.">
        <title>Draft Genome of Tanacetum Coccineum: Genomic Comparison of Closely Related Tanacetum-Family Plants.</title>
        <authorList>
            <person name="Yamashiro T."/>
            <person name="Shiraishi A."/>
            <person name="Nakayama K."/>
            <person name="Satake H."/>
        </authorList>
    </citation>
    <scope>NUCLEOTIDE SEQUENCE</scope>
</reference>
<evidence type="ECO:0000259" key="16">
    <source>
        <dbReference type="PROSITE" id="PS50994"/>
    </source>
</evidence>
<evidence type="ECO:0000256" key="5">
    <source>
        <dbReference type="ARBA" id="ARBA00022723"/>
    </source>
</evidence>
<dbReference type="Pfam" id="PF08284">
    <property type="entry name" value="RVP_2"/>
    <property type="match status" value="1"/>
</dbReference>
<dbReference type="SUPFAM" id="SSF56672">
    <property type="entry name" value="DNA/RNA polymerases"/>
    <property type="match status" value="1"/>
</dbReference>
<dbReference type="InterPro" id="IPR021109">
    <property type="entry name" value="Peptidase_aspartic_dom_sf"/>
</dbReference>
<dbReference type="Pfam" id="PF17921">
    <property type="entry name" value="Integrase_H2C2"/>
    <property type="match status" value="1"/>
</dbReference>
<name>A0ABQ5GKB5_9ASTR</name>
<dbReference type="PANTHER" id="PTHR37984">
    <property type="entry name" value="PROTEIN CBG26694"/>
    <property type="match status" value="1"/>
</dbReference>
<feature type="domain" description="Integrase catalytic" evidence="16">
    <location>
        <begin position="731"/>
        <end position="830"/>
    </location>
</feature>
<evidence type="ECO:0000256" key="13">
    <source>
        <dbReference type="ARBA" id="ARBA00023125"/>
    </source>
</evidence>
<dbReference type="SUPFAM" id="SSF50630">
    <property type="entry name" value="Acid proteases"/>
    <property type="match status" value="1"/>
</dbReference>
<keyword evidence="11 17" id="KW-0695">RNA-directed DNA polymerase</keyword>
<keyword evidence="5" id="KW-0479">Metal-binding</keyword>
<evidence type="ECO:0000256" key="10">
    <source>
        <dbReference type="ARBA" id="ARBA00022908"/>
    </source>
</evidence>
<dbReference type="PANTHER" id="PTHR37984:SF5">
    <property type="entry name" value="PROTEIN NYNRIN-LIKE"/>
    <property type="match status" value="1"/>
</dbReference>
<dbReference type="InterPro" id="IPR012337">
    <property type="entry name" value="RNaseH-like_sf"/>
</dbReference>
<keyword evidence="12" id="KW-0239">DNA-directed DNA polymerase</keyword>
<dbReference type="InterPro" id="IPR050951">
    <property type="entry name" value="Retrovirus_Pol_polyprotein"/>
</dbReference>
<dbReference type="GO" id="GO:0003964">
    <property type="term" value="F:RNA-directed DNA polymerase activity"/>
    <property type="evidence" value="ECO:0007669"/>
    <property type="project" value="UniProtKB-KW"/>
</dbReference>
<proteinExistence type="predicted"/>
<evidence type="ECO:0000256" key="4">
    <source>
        <dbReference type="ARBA" id="ARBA00022722"/>
    </source>
</evidence>
<evidence type="ECO:0000256" key="11">
    <source>
        <dbReference type="ARBA" id="ARBA00022918"/>
    </source>
</evidence>